<keyword evidence="3" id="KW-0238">DNA-binding</keyword>
<evidence type="ECO:0000256" key="3">
    <source>
        <dbReference type="ARBA" id="ARBA00023125"/>
    </source>
</evidence>
<evidence type="ECO:0000313" key="6">
    <source>
        <dbReference type="EMBL" id="NME70778.1"/>
    </source>
</evidence>
<dbReference type="SUPFAM" id="SSF46785">
    <property type="entry name" value="Winged helix' DNA-binding domain"/>
    <property type="match status" value="1"/>
</dbReference>
<dbReference type="Proteomes" id="UP000576082">
    <property type="component" value="Unassembled WGS sequence"/>
</dbReference>
<dbReference type="InterPro" id="IPR036388">
    <property type="entry name" value="WH-like_DNA-bd_sf"/>
</dbReference>
<dbReference type="GO" id="GO:0003700">
    <property type="term" value="F:DNA-binding transcription factor activity"/>
    <property type="evidence" value="ECO:0007669"/>
    <property type="project" value="InterPro"/>
</dbReference>
<dbReference type="RefSeq" id="WP_169659008.1">
    <property type="nucleotide sequence ID" value="NZ_JABANE010000074.1"/>
</dbReference>
<evidence type="ECO:0000256" key="2">
    <source>
        <dbReference type="ARBA" id="ARBA00023015"/>
    </source>
</evidence>
<keyword evidence="7" id="KW-1185">Reference proteome</keyword>
<dbReference type="EMBL" id="JABANE010000074">
    <property type="protein sequence ID" value="NME70778.1"/>
    <property type="molecule type" value="Genomic_DNA"/>
</dbReference>
<sequence>MVNLEWYRTFKEVYENGTLTKAANALYSSQPGVSVHLNALEAYIGKKLFERTSRKMIPTEEGKFLYEYIIGSVEKLEKAEQHFRRTSQERKPSLHIGMCSEMFQLILEPKVPQLEFDLIAKFGSHIDLIKDLSNGLLDLVITPKTPDTKNQQVTYTPFSKERIILIAGKHVDTSEIDELIKAKKWKPLEEALQQKTWYSASNEMEHFRRFWFENLGKKPAFKPNFILPNITSIIRCLYHADGLALVPDFLCKEAIAEGNIQLVWEGKVSTDNTLYFASRSDLKSKNELHYVEEIFKKRFDEIHEIIL</sequence>
<keyword evidence="2" id="KW-0805">Transcription regulation</keyword>
<dbReference type="AlphaFoldDB" id="A0A7X9RXZ7"/>
<dbReference type="SUPFAM" id="SSF53850">
    <property type="entry name" value="Periplasmic binding protein-like II"/>
    <property type="match status" value="1"/>
</dbReference>
<dbReference type="InterPro" id="IPR036390">
    <property type="entry name" value="WH_DNA-bd_sf"/>
</dbReference>
<name>A0A7X9RXZ7_9BACT</name>
<dbReference type="InterPro" id="IPR000847">
    <property type="entry name" value="LysR_HTH_N"/>
</dbReference>
<evidence type="ECO:0000256" key="1">
    <source>
        <dbReference type="ARBA" id="ARBA00009437"/>
    </source>
</evidence>
<feature type="domain" description="HTH lysR-type" evidence="5">
    <location>
        <begin position="2"/>
        <end position="59"/>
    </location>
</feature>
<dbReference type="GO" id="GO:0000976">
    <property type="term" value="F:transcription cis-regulatory region binding"/>
    <property type="evidence" value="ECO:0007669"/>
    <property type="project" value="TreeGrafter"/>
</dbReference>
<evidence type="ECO:0000259" key="5">
    <source>
        <dbReference type="PROSITE" id="PS50931"/>
    </source>
</evidence>
<evidence type="ECO:0000256" key="4">
    <source>
        <dbReference type="ARBA" id="ARBA00023163"/>
    </source>
</evidence>
<comment type="similarity">
    <text evidence="1">Belongs to the LysR transcriptional regulatory family.</text>
</comment>
<dbReference type="PROSITE" id="PS50931">
    <property type="entry name" value="HTH_LYSR"/>
    <property type="match status" value="1"/>
</dbReference>
<dbReference type="Gene3D" id="1.10.10.10">
    <property type="entry name" value="Winged helix-like DNA-binding domain superfamily/Winged helix DNA-binding domain"/>
    <property type="match status" value="1"/>
</dbReference>
<dbReference type="PANTHER" id="PTHR30126">
    <property type="entry name" value="HTH-TYPE TRANSCRIPTIONAL REGULATOR"/>
    <property type="match status" value="1"/>
</dbReference>
<dbReference type="PANTHER" id="PTHR30126:SF40">
    <property type="entry name" value="HTH-TYPE TRANSCRIPTIONAL REGULATOR GLTR"/>
    <property type="match status" value="1"/>
</dbReference>
<accession>A0A7X9RXZ7</accession>
<proteinExistence type="inferred from homology"/>
<evidence type="ECO:0000313" key="7">
    <source>
        <dbReference type="Proteomes" id="UP000576082"/>
    </source>
</evidence>
<keyword evidence="4" id="KW-0804">Transcription</keyword>
<dbReference type="Pfam" id="PF03466">
    <property type="entry name" value="LysR_substrate"/>
    <property type="match status" value="1"/>
</dbReference>
<dbReference type="PRINTS" id="PR00039">
    <property type="entry name" value="HTHLYSR"/>
</dbReference>
<dbReference type="Pfam" id="PF00126">
    <property type="entry name" value="HTH_1"/>
    <property type="match status" value="1"/>
</dbReference>
<comment type="caution">
    <text evidence="6">The sequence shown here is derived from an EMBL/GenBank/DDBJ whole genome shotgun (WGS) entry which is preliminary data.</text>
</comment>
<reference evidence="6 7" key="1">
    <citation type="submission" date="2020-04" db="EMBL/GenBank/DDBJ databases">
        <title>Flammeovirga sp. SR4, a novel species isolated from seawater.</title>
        <authorList>
            <person name="Wang X."/>
        </authorList>
    </citation>
    <scope>NUCLEOTIDE SEQUENCE [LARGE SCALE GENOMIC DNA]</scope>
    <source>
        <strain evidence="6 7">ATCC 23126</strain>
    </source>
</reference>
<dbReference type="InterPro" id="IPR005119">
    <property type="entry name" value="LysR_subst-bd"/>
</dbReference>
<gene>
    <name evidence="6" type="ORF">HHU12_22585</name>
</gene>
<organism evidence="6 7">
    <name type="scientific">Flammeovirga aprica JL-4</name>
    <dbReference type="NCBI Taxonomy" id="694437"/>
    <lineage>
        <taxon>Bacteria</taxon>
        <taxon>Pseudomonadati</taxon>
        <taxon>Bacteroidota</taxon>
        <taxon>Cytophagia</taxon>
        <taxon>Cytophagales</taxon>
        <taxon>Flammeovirgaceae</taxon>
        <taxon>Flammeovirga</taxon>
    </lineage>
</organism>
<protein>
    <submittedName>
        <fullName evidence="6">LysR family transcriptional regulator</fullName>
    </submittedName>
</protein>